<organism evidence="2 3">
    <name type="scientific">Paracoccus fistulariae</name>
    <dbReference type="NCBI Taxonomy" id="658446"/>
    <lineage>
        <taxon>Bacteria</taxon>
        <taxon>Pseudomonadati</taxon>
        <taxon>Pseudomonadota</taxon>
        <taxon>Alphaproteobacteria</taxon>
        <taxon>Rhodobacterales</taxon>
        <taxon>Paracoccaceae</taxon>
        <taxon>Paracoccus</taxon>
    </lineage>
</organism>
<accession>A0ABY7SS23</accession>
<dbReference type="Pfam" id="PF13403">
    <property type="entry name" value="Hint_2"/>
    <property type="match status" value="1"/>
</dbReference>
<keyword evidence="3" id="KW-1185">Reference proteome</keyword>
<dbReference type="InterPro" id="IPR036844">
    <property type="entry name" value="Hint_dom_sf"/>
</dbReference>
<dbReference type="InterPro" id="IPR028992">
    <property type="entry name" value="Hedgehog/Intein_dom"/>
</dbReference>
<dbReference type="RefSeq" id="WP_419182196.1">
    <property type="nucleotide sequence ID" value="NZ_CP067139.1"/>
</dbReference>
<proteinExistence type="predicted"/>
<protein>
    <submittedName>
        <fullName evidence="2">Hint domain-containing protein</fullName>
    </submittedName>
</protein>
<gene>
    <name evidence="2" type="ORF">JHX87_18405</name>
</gene>
<dbReference type="InterPro" id="IPR006141">
    <property type="entry name" value="Intein_N"/>
</dbReference>
<evidence type="ECO:0000259" key="1">
    <source>
        <dbReference type="Pfam" id="PF13403"/>
    </source>
</evidence>
<keyword evidence="2" id="KW-0614">Plasmid</keyword>
<feature type="domain" description="Hedgehog/Intein (Hint)" evidence="1">
    <location>
        <begin position="57"/>
        <end position="203"/>
    </location>
</feature>
<reference evidence="2 3" key="1">
    <citation type="submission" date="2021-01" db="EMBL/GenBank/DDBJ databases">
        <title>Biogeographic distribution of Paracoccus.</title>
        <authorList>
            <person name="Hollensteiner J."/>
            <person name="Leineberger J."/>
            <person name="Brinkhoff T."/>
            <person name="Daniel R."/>
        </authorList>
    </citation>
    <scope>NUCLEOTIDE SEQUENCE [LARGE SCALE GENOMIC DNA]</scope>
    <source>
        <strain evidence="2 3">KCTC 22803</strain>
        <plasmid evidence="2 3">p5041</plasmid>
    </source>
</reference>
<dbReference type="SUPFAM" id="SSF51294">
    <property type="entry name" value="Hedgehog/intein (Hint) domain"/>
    <property type="match status" value="1"/>
</dbReference>
<sequence>MQSTTGETWIAPPSLYSPDAVQLGADPIQSIQLTGVISNRSSGLYFEREVVDIVTVPCFAAGTMIRTPAGDVAIETLRVGELVMTLDGGPQPVRWIGSRKLTVADLEERPNLRPIRIKAGVLGKGVPTTDLVVSPQHRILVRSKIAQRLFGVDEVLVAVKQLLLIDGIDVVANQDGIEYFHFLFDNHQVVISNGAETESLYTGPEALKSVGPVAQEEIFAIFPELRGRDPRALPEGARMLISGGQGRKLAQRHAQNHKLLVS</sequence>
<evidence type="ECO:0000313" key="2">
    <source>
        <dbReference type="EMBL" id="WCR09237.1"/>
    </source>
</evidence>
<dbReference type="PROSITE" id="PS50817">
    <property type="entry name" value="INTEIN_N_TER"/>
    <property type="match status" value="1"/>
</dbReference>
<dbReference type="Proteomes" id="UP001219349">
    <property type="component" value="Plasmid p5041"/>
</dbReference>
<geneLocation type="plasmid" evidence="2 3">
    <name>p5041</name>
</geneLocation>
<dbReference type="EMBL" id="CP067139">
    <property type="protein sequence ID" value="WCR09237.1"/>
    <property type="molecule type" value="Genomic_DNA"/>
</dbReference>
<name>A0ABY7SS23_9RHOB</name>
<dbReference type="Gene3D" id="2.170.16.10">
    <property type="entry name" value="Hedgehog/Intein (Hint) domain"/>
    <property type="match status" value="1"/>
</dbReference>
<evidence type="ECO:0000313" key="3">
    <source>
        <dbReference type="Proteomes" id="UP001219349"/>
    </source>
</evidence>